<gene>
    <name evidence="2" type="ORF">EYF80_001882</name>
</gene>
<organism evidence="2 3">
    <name type="scientific">Liparis tanakae</name>
    <name type="common">Tanaka's snailfish</name>
    <dbReference type="NCBI Taxonomy" id="230148"/>
    <lineage>
        <taxon>Eukaryota</taxon>
        <taxon>Metazoa</taxon>
        <taxon>Chordata</taxon>
        <taxon>Craniata</taxon>
        <taxon>Vertebrata</taxon>
        <taxon>Euteleostomi</taxon>
        <taxon>Actinopterygii</taxon>
        <taxon>Neopterygii</taxon>
        <taxon>Teleostei</taxon>
        <taxon>Neoteleostei</taxon>
        <taxon>Acanthomorphata</taxon>
        <taxon>Eupercaria</taxon>
        <taxon>Perciformes</taxon>
        <taxon>Cottioidei</taxon>
        <taxon>Cottales</taxon>
        <taxon>Liparidae</taxon>
        <taxon>Liparis</taxon>
    </lineage>
</organism>
<sequence length="112" mass="12022">MTNMHAPCQPAMPLSVVLIWQTDFRDVSQPGPNSPATLSNPPSQSNSNSIPNNGGPDQRNSSKSRKSSSALERGARSEERGTRMHAYGTTLHKAARQGATLSAHDGDKLKIK</sequence>
<evidence type="ECO:0000313" key="3">
    <source>
        <dbReference type="Proteomes" id="UP000314294"/>
    </source>
</evidence>
<keyword evidence="3" id="KW-1185">Reference proteome</keyword>
<feature type="compositionally biased region" description="Basic and acidic residues" evidence="1">
    <location>
        <begin position="73"/>
        <end position="82"/>
    </location>
</feature>
<feature type="region of interest" description="Disordered" evidence="1">
    <location>
        <begin position="25"/>
        <end position="112"/>
    </location>
</feature>
<evidence type="ECO:0000313" key="2">
    <source>
        <dbReference type="EMBL" id="TNN87918.1"/>
    </source>
</evidence>
<proteinExistence type="predicted"/>
<comment type="caution">
    <text evidence="2">The sequence shown here is derived from an EMBL/GenBank/DDBJ whole genome shotgun (WGS) entry which is preliminary data.</text>
</comment>
<accession>A0A4Z2JE31</accession>
<feature type="compositionally biased region" description="Low complexity" evidence="1">
    <location>
        <begin position="39"/>
        <end position="53"/>
    </location>
</feature>
<name>A0A4Z2JE31_9TELE</name>
<dbReference type="EMBL" id="SRLO01000008">
    <property type="protein sequence ID" value="TNN87918.1"/>
    <property type="molecule type" value="Genomic_DNA"/>
</dbReference>
<reference evidence="2 3" key="1">
    <citation type="submission" date="2019-03" db="EMBL/GenBank/DDBJ databases">
        <title>First draft genome of Liparis tanakae, snailfish: a comprehensive survey of snailfish specific genes.</title>
        <authorList>
            <person name="Kim W."/>
            <person name="Song I."/>
            <person name="Jeong J.-H."/>
            <person name="Kim D."/>
            <person name="Kim S."/>
            <person name="Ryu S."/>
            <person name="Song J.Y."/>
            <person name="Lee S.K."/>
        </authorList>
    </citation>
    <scope>NUCLEOTIDE SEQUENCE [LARGE SCALE GENOMIC DNA]</scope>
    <source>
        <tissue evidence="2">Muscle</tissue>
    </source>
</reference>
<dbReference type="Proteomes" id="UP000314294">
    <property type="component" value="Unassembled WGS sequence"/>
</dbReference>
<dbReference type="AlphaFoldDB" id="A0A4Z2JE31"/>
<evidence type="ECO:0000256" key="1">
    <source>
        <dbReference type="SAM" id="MobiDB-lite"/>
    </source>
</evidence>
<protein>
    <submittedName>
        <fullName evidence="2">Uncharacterized protein</fullName>
    </submittedName>
</protein>